<name>A0ABT7XZ61_9VIBR</name>
<dbReference type="Pfam" id="PF00300">
    <property type="entry name" value="His_Phos_1"/>
    <property type="match status" value="1"/>
</dbReference>
<dbReference type="PANTHER" id="PTHR48100:SF1">
    <property type="entry name" value="HISTIDINE PHOSPHATASE FAMILY PROTEIN-RELATED"/>
    <property type="match status" value="1"/>
</dbReference>
<dbReference type="PANTHER" id="PTHR48100">
    <property type="entry name" value="BROAD-SPECIFICITY PHOSPHATASE YOR283W-RELATED"/>
    <property type="match status" value="1"/>
</dbReference>
<reference evidence="1" key="1">
    <citation type="submission" date="2024-05" db="EMBL/GenBank/DDBJ databases">
        <title>Genome Sequences of Four Agar- Degrading Marine Bacteria.</title>
        <authorList>
            <person name="Phillips E.K."/>
            <person name="Shaffer J.C."/>
            <person name="Henson M.W."/>
            <person name="Temperton B."/>
            <person name="Thrash C.J."/>
            <person name="Martin M.O."/>
        </authorList>
    </citation>
    <scope>NUCLEOTIDE SEQUENCE</scope>
    <source>
        <strain evidence="1">EKP203</strain>
    </source>
</reference>
<dbReference type="EMBL" id="JAUEOZ010000001">
    <property type="protein sequence ID" value="MDN2481061.1"/>
    <property type="molecule type" value="Genomic_DNA"/>
</dbReference>
<keyword evidence="2" id="KW-1185">Reference proteome</keyword>
<dbReference type="InterPro" id="IPR013078">
    <property type="entry name" value="His_Pase_superF_clade-1"/>
</dbReference>
<dbReference type="RefSeq" id="WP_289961192.1">
    <property type="nucleotide sequence ID" value="NZ_JAUEOZ010000001.1"/>
</dbReference>
<dbReference type="Proteomes" id="UP001169719">
    <property type="component" value="Unassembled WGS sequence"/>
</dbReference>
<protein>
    <submittedName>
        <fullName evidence="1">Histidine phosphatase family protein</fullName>
    </submittedName>
</protein>
<proteinExistence type="predicted"/>
<dbReference type="InterPro" id="IPR029033">
    <property type="entry name" value="His_PPase_superfam"/>
</dbReference>
<accession>A0ABT7XZ61</accession>
<comment type="caution">
    <text evidence="1">The sequence shown here is derived from an EMBL/GenBank/DDBJ whole genome shotgun (WGS) entry which is preliminary data.</text>
</comment>
<sequence>MANIYLMRHGKVSGVPALYGHTDVSVDRHIQCVLAENVEAKLSFSRVVTSPLIRCSELAQQLVERNSELSLHVEPEFMEMNFGELDGVPFEELGQLGDTLDAFSRSPIDSPLPNGETLSVFYDRGIRAWQRLVKNTHEDTLLITHGGVIRVILAHTLKMNWKAPELYQRLQIANGSVTHLETLPKFDGWVTVKSIGLSLTDIAPNIGD</sequence>
<gene>
    <name evidence="1" type="ORF">QWJ08_06600</name>
</gene>
<dbReference type="SUPFAM" id="SSF53254">
    <property type="entry name" value="Phosphoglycerate mutase-like"/>
    <property type="match status" value="1"/>
</dbReference>
<evidence type="ECO:0000313" key="2">
    <source>
        <dbReference type="Proteomes" id="UP001169719"/>
    </source>
</evidence>
<dbReference type="Gene3D" id="3.40.50.1240">
    <property type="entry name" value="Phosphoglycerate mutase-like"/>
    <property type="match status" value="1"/>
</dbReference>
<organism evidence="1 2">
    <name type="scientific">Vibrio agarivorans</name>
    <dbReference type="NCBI Taxonomy" id="153622"/>
    <lineage>
        <taxon>Bacteria</taxon>
        <taxon>Pseudomonadati</taxon>
        <taxon>Pseudomonadota</taxon>
        <taxon>Gammaproteobacteria</taxon>
        <taxon>Vibrionales</taxon>
        <taxon>Vibrionaceae</taxon>
        <taxon>Vibrio</taxon>
    </lineage>
</organism>
<evidence type="ECO:0000313" key="1">
    <source>
        <dbReference type="EMBL" id="MDN2481061.1"/>
    </source>
</evidence>
<dbReference type="CDD" id="cd07067">
    <property type="entry name" value="HP_PGM_like"/>
    <property type="match status" value="1"/>
</dbReference>
<dbReference type="InterPro" id="IPR050275">
    <property type="entry name" value="PGM_Phosphatase"/>
</dbReference>
<dbReference type="SMART" id="SM00855">
    <property type="entry name" value="PGAM"/>
    <property type="match status" value="1"/>
</dbReference>